<feature type="transmembrane region" description="Helical" evidence="1">
    <location>
        <begin position="12"/>
        <end position="31"/>
    </location>
</feature>
<dbReference type="AlphaFoldDB" id="A0A7Z2GCK3"/>
<sequence length="214" mass="23507">MIGIVRIALKRPYMFVVLAVFIVIIGVLSSFRTPTDIFPSINLPVISVVWQYTGLSPDQMEGRVMAPYERVLTTTVNGVQHIEGTSLTGYGIVKIFFQPGTNIATANAQVTAISQQILKQLPPSATPPFTRTSRRVRPARRPFGTAPVEWPGCCRRAGSGPGVCRRSGHPQRSLMIVAYRRIGLRDVKSELRPAWLVAASVNPIVIGTVIKTER</sequence>
<dbReference type="EMBL" id="CP046912">
    <property type="protein sequence ID" value="QGZ59308.1"/>
    <property type="molecule type" value="Genomic_DNA"/>
</dbReference>
<name>A0A7Z2GCK3_9BURK</name>
<protein>
    <recommendedName>
        <fullName evidence="4">AcrB/AcrD/AcrF family protein</fullName>
    </recommendedName>
</protein>
<keyword evidence="3" id="KW-1185">Reference proteome</keyword>
<dbReference type="Pfam" id="PF00873">
    <property type="entry name" value="ACR_tran"/>
    <property type="match status" value="1"/>
</dbReference>
<gene>
    <name evidence="2" type="ORF">FAZ97_30320</name>
</gene>
<keyword evidence="1" id="KW-0812">Transmembrane</keyword>
<dbReference type="PRINTS" id="PR00702">
    <property type="entry name" value="ACRIFLAVINRP"/>
</dbReference>
<keyword evidence="1" id="KW-1133">Transmembrane helix</keyword>
<dbReference type="InterPro" id="IPR001036">
    <property type="entry name" value="Acrflvin-R"/>
</dbReference>
<dbReference type="Proteomes" id="UP000434209">
    <property type="component" value="Chromosome 4"/>
</dbReference>
<evidence type="ECO:0000256" key="1">
    <source>
        <dbReference type="SAM" id="Phobius"/>
    </source>
</evidence>
<dbReference type="GO" id="GO:0005886">
    <property type="term" value="C:plasma membrane"/>
    <property type="evidence" value="ECO:0007669"/>
    <property type="project" value="TreeGrafter"/>
</dbReference>
<evidence type="ECO:0008006" key="4">
    <source>
        <dbReference type="Google" id="ProtNLM"/>
    </source>
</evidence>
<accession>A0A7Z2GCK3</accession>
<organism evidence="2 3">
    <name type="scientific">Paraburkholderia acidiphila</name>
    <dbReference type="NCBI Taxonomy" id="2571747"/>
    <lineage>
        <taxon>Bacteria</taxon>
        <taxon>Pseudomonadati</taxon>
        <taxon>Pseudomonadota</taxon>
        <taxon>Betaproteobacteria</taxon>
        <taxon>Burkholderiales</taxon>
        <taxon>Burkholderiaceae</taxon>
        <taxon>Paraburkholderia</taxon>
    </lineage>
</organism>
<dbReference type="OrthoDB" id="9177212at2"/>
<reference evidence="2 3" key="1">
    <citation type="submission" date="2019-12" db="EMBL/GenBank/DDBJ databases">
        <title>Paraburkholderia acidiphila 7Q-K02 sp. nov and Paraburkholderia acidisoli DHF22 sp. nov., two strains isolated from forest soil.</title>
        <authorList>
            <person name="Gao Z."/>
            <person name="Qiu L."/>
        </authorList>
    </citation>
    <scope>NUCLEOTIDE SEQUENCE [LARGE SCALE GENOMIC DNA]</scope>
    <source>
        <strain evidence="2 3">7Q-K02</strain>
    </source>
</reference>
<evidence type="ECO:0000313" key="3">
    <source>
        <dbReference type="Proteomes" id="UP000434209"/>
    </source>
</evidence>
<keyword evidence="1" id="KW-0472">Membrane</keyword>
<dbReference type="PANTHER" id="PTHR32063:SF8">
    <property type="entry name" value="CATION EFFLUX PROTEIN"/>
    <property type="match status" value="1"/>
</dbReference>
<proteinExistence type="predicted"/>
<dbReference type="SUPFAM" id="SSF82693">
    <property type="entry name" value="Multidrug efflux transporter AcrB pore domain, PN1, PN2, PC1 and PC2 subdomains"/>
    <property type="match status" value="1"/>
</dbReference>
<dbReference type="GO" id="GO:0042910">
    <property type="term" value="F:xenobiotic transmembrane transporter activity"/>
    <property type="evidence" value="ECO:0007669"/>
    <property type="project" value="TreeGrafter"/>
</dbReference>
<dbReference type="PANTHER" id="PTHR32063">
    <property type="match status" value="1"/>
</dbReference>
<evidence type="ECO:0000313" key="2">
    <source>
        <dbReference type="EMBL" id="QGZ59308.1"/>
    </source>
</evidence>
<dbReference type="KEGG" id="pacp:FAZ97_30320"/>
<dbReference type="Gene3D" id="3.30.70.1430">
    <property type="entry name" value="Multidrug efflux transporter AcrB pore domain"/>
    <property type="match status" value="1"/>
</dbReference>